<reference evidence="2 3" key="1">
    <citation type="journal article" date="2021" name="Hortic Res">
        <title>Chromosome-scale assembly of the Dendrobium chrysotoxum genome enhances the understanding of orchid evolution.</title>
        <authorList>
            <person name="Zhang Y."/>
            <person name="Zhang G.Q."/>
            <person name="Zhang D."/>
            <person name="Liu X.D."/>
            <person name="Xu X.Y."/>
            <person name="Sun W.H."/>
            <person name="Yu X."/>
            <person name="Zhu X."/>
            <person name="Wang Z.W."/>
            <person name="Zhao X."/>
            <person name="Zhong W.Y."/>
            <person name="Chen H."/>
            <person name="Yin W.L."/>
            <person name="Huang T."/>
            <person name="Niu S.C."/>
            <person name="Liu Z.J."/>
        </authorList>
    </citation>
    <scope>NUCLEOTIDE SEQUENCE [LARGE SCALE GENOMIC DNA]</scope>
    <source>
        <strain evidence="2">Lindl</strain>
    </source>
</reference>
<gene>
    <name evidence="2" type="ORF">IEQ34_012611</name>
</gene>
<dbReference type="InterPro" id="IPR039305">
    <property type="entry name" value="PILS2/6"/>
</dbReference>
<evidence type="ECO:0000256" key="1">
    <source>
        <dbReference type="SAM" id="Phobius"/>
    </source>
</evidence>
<evidence type="ECO:0000313" key="2">
    <source>
        <dbReference type="EMBL" id="KAH0457296.1"/>
    </source>
</evidence>
<feature type="transmembrane region" description="Helical" evidence="1">
    <location>
        <begin position="79"/>
        <end position="100"/>
    </location>
</feature>
<dbReference type="Proteomes" id="UP000775213">
    <property type="component" value="Unassembled WGS sequence"/>
</dbReference>
<evidence type="ECO:0000313" key="3">
    <source>
        <dbReference type="Proteomes" id="UP000775213"/>
    </source>
</evidence>
<accession>A0AAV7GMC7</accession>
<comment type="caution">
    <text evidence="2">The sequence shown here is derived from an EMBL/GenBank/DDBJ whole genome shotgun (WGS) entry which is preliminary data.</text>
</comment>
<feature type="transmembrane region" description="Helical" evidence="1">
    <location>
        <begin position="167"/>
        <end position="189"/>
    </location>
</feature>
<organism evidence="2 3">
    <name type="scientific">Dendrobium chrysotoxum</name>
    <name type="common">Orchid</name>
    <dbReference type="NCBI Taxonomy" id="161865"/>
    <lineage>
        <taxon>Eukaryota</taxon>
        <taxon>Viridiplantae</taxon>
        <taxon>Streptophyta</taxon>
        <taxon>Embryophyta</taxon>
        <taxon>Tracheophyta</taxon>
        <taxon>Spermatophyta</taxon>
        <taxon>Magnoliopsida</taxon>
        <taxon>Liliopsida</taxon>
        <taxon>Asparagales</taxon>
        <taxon>Orchidaceae</taxon>
        <taxon>Epidendroideae</taxon>
        <taxon>Malaxideae</taxon>
        <taxon>Dendrobiinae</taxon>
        <taxon>Dendrobium</taxon>
    </lineage>
</organism>
<feature type="transmembrane region" description="Helical" evidence="1">
    <location>
        <begin position="112"/>
        <end position="134"/>
    </location>
</feature>
<dbReference type="AlphaFoldDB" id="A0AAV7GMC7"/>
<protein>
    <submittedName>
        <fullName evidence="2">Uncharacterized protein</fullName>
    </submittedName>
</protein>
<keyword evidence="1" id="KW-0472">Membrane</keyword>
<proteinExistence type="predicted"/>
<dbReference type="GO" id="GO:0080162">
    <property type="term" value="P:endoplasmic reticulum to cytosol auxin transport"/>
    <property type="evidence" value="ECO:0007669"/>
    <property type="project" value="InterPro"/>
</dbReference>
<dbReference type="PANTHER" id="PTHR31419">
    <property type="entry name" value="PROTEIN PIN-LIKES 2"/>
    <property type="match status" value="1"/>
</dbReference>
<name>A0AAV7GMC7_DENCH</name>
<keyword evidence="1" id="KW-0812">Transmembrane</keyword>
<keyword evidence="3" id="KW-1185">Reference proteome</keyword>
<keyword evidence="1" id="KW-1133">Transmembrane helix</keyword>
<dbReference type="PANTHER" id="PTHR31419:SF1">
    <property type="entry name" value="PROTEIN PIN-LIKES 6"/>
    <property type="match status" value="1"/>
</dbReference>
<dbReference type="EMBL" id="JAGFBR010000012">
    <property type="protein sequence ID" value="KAH0457296.1"/>
    <property type="molecule type" value="Genomic_DNA"/>
</dbReference>
<sequence length="191" mass="20560">MAGLFTGQMLDSMEISPVQWLAIWRGYGCIVAVGLFGEAAAELVSSEGCGEIVCSLVLTGNRVEGPGVGSRKLGFRTMAAIAFTRLILVPPVGLCIVTLVDKLGFIPKGDKMFKFVLLLQHSTPTSVLSGITLLSSRFACRSKHYDHFPMTCAVANLQGCGKEAAAVLFWIHIFSVISMAGWIILYLAILF</sequence>